<dbReference type="Proteomes" id="UP000683360">
    <property type="component" value="Unassembled WGS sequence"/>
</dbReference>
<dbReference type="GO" id="GO:0009378">
    <property type="term" value="F:four-way junction helicase activity"/>
    <property type="evidence" value="ECO:0007669"/>
    <property type="project" value="TreeGrafter"/>
</dbReference>
<dbReference type="GO" id="GO:0000723">
    <property type="term" value="P:telomere maintenance"/>
    <property type="evidence" value="ECO:0007669"/>
    <property type="project" value="TreeGrafter"/>
</dbReference>
<feature type="domain" description="Helicase C-terminal" evidence="5">
    <location>
        <begin position="11"/>
        <end position="165"/>
    </location>
</feature>
<dbReference type="GO" id="GO:0043138">
    <property type="term" value="F:3'-5' DNA helicase activity"/>
    <property type="evidence" value="ECO:0007669"/>
    <property type="project" value="UniProtKB-EC"/>
</dbReference>
<evidence type="ECO:0000256" key="1">
    <source>
        <dbReference type="ARBA" id="ARBA00005446"/>
    </source>
</evidence>
<dbReference type="AlphaFoldDB" id="A0A8S3RJP0"/>
<reference evidence="6" key="1">
    <citation type="submission" date="2021-03" db="EMBL/GenBank/DDBJ databases">
        <authorList>
            <person name="Bekaert M."/>
        </authorList>
    </citation>
    <scope>NUCLEOTIDE SEQUENCE</scope>
</reference>
<sequence length="165" mass="18982">MDKSSEHHEEELKWILEGVKDKKDKFAKIIMYVNSIALCETLYIWIHSELKSAAYNGEPIIQNRMVEMYNAHTDEECKQRIMDQFISIDSTIRVLVATVACGIGVNILNIKLVVLWGLPSTLLLWQETGRGVRDGFFGLMLCYAFKRSVSKPCDICRSNRKFQCT</sequence>
<proteinExistence type="inferred from homology"/>
<comment type="similarity">
    <text evidence="1">Belongs to the helicase family. RecQ subfamily.</text>
</comment>
<dbReference type="PROSITE" id="PS51194">
    <property type="entry name" value="HELICASE_CTER"/>
    <property type="match status" value="1"/>
</dbReference>
<evidence type="ECO:0000256" key="4">
    <source>
        <dbReference type="SAM" id="Phobius"/>
    </source>
</evidence>
<dbReference type="Gene3D" id="3.40.50.300">
    <property type="entry name" value="P-loop containing nucleotide triphosphate hydrolases"/>
    <property type="match status" value="1"/>
</dbReference>
<accession>A0A8S3RJP0</accession>
<evidence type="ECO:0000313" key="7">
    <source>
        <dbReference type="Proteomes" id="UP000683360"/>
    </source>
</evidence>
<comment type="caution">
    <text evidence="6">The sequence shown here is derived from an EMBL/GenBank/DDBJ whole genome shotgun (WGS) entry which is preliminary data.</text>
</comment>
<keyword evidence="4" id="KW-0812">Transmembrane</keyword>
<evidence type="ECO:0000313" key="6">
    <source>
        <dbReference type="EMBL" id="CAG2208380.1"/>
    </source>
</evidence>
<evidence type="ECO:0000256" key="2">
    <source>
        <dbReference type="ARBA" id="ARBA00034617"/>
    </source>
</evidence>
<dbReference type="OrthoDB" id="6154931at2759"/>
<keyword evidence="6" id="KW-0378">Hydrolase</keyword>
<organism evidence="6 7">
    <name type="scientific">Mytilus edulis</name>
    <name type="common">Blue mussel</name>
    <dbReference type="NCBI Taxonomy" id="6550"/>
    <lineage>
        <taxon>Eukaryota</taxon>
        <taxon>Metazoa</taxon>
        <taxon>Spiralia</taxon>
        <taxon>Lophotrochozoa</taxon>
        <taxon>Mollusca</taxon>
        <taxon>Bivalvia</taxon>
        <taxon>Autobranchia</taxon>
        <taxon>Pteriomorphia</taxon>
        <taxon>Mytilida</taxon>
        <taxon>Mytiloidea</taxon>
        <taxon>Mytilidae</taxon>
        <taxon>Mytilinae</taxon>
        <taxon>Mytilus</taxon>
    </lineage>
</organism>
<dbReference type="PANTHER" id="PTHR13710">
    <property type="entry name" value="DNA HELICASE RECQ FAMILY MEMBER"/>
    <property type="match status" value="1"/>
</dbReference>
<evidence type="ECO:0000256" key="3">
    <source>
        <dbReference type="ARBA" id="ARBA00034808"/>
    </source>
</evidence>
<evidence type="ECO:0000259" key="5">
    <source>
        <dbReference type="PROSITE" id="PS51194"/>
    </source>
</evidence>
<comment type="catalytic activity">
    <reaction evidence="2">
        <text>Couples ATP hydrolysis with the unwinding of duplex DNA by translocating in the 3'-5' direction.</text>
        <dbReference type="EC" id="5.6.2.4"/>
    </reaction>
</comment>
<keyword evidence="4" id="KW-1133">Transmembrane helix</keyword>
<name>A0A8S3RJP0_MYTED</name>
<gene>
    <name evidence="6" type="ORF">MEDL_22586</name>
</gene>
<feature type="transmembrane region" description="Helical" evidence="4">
    <location>
        <begin position="29"/>
        <end position="46"/>
    </location>
</feature>
<dbReference type="GO" id="GO:0005737">
    <property type="term" value="C:cytoplasm"/>
    <property type="evidence" value="ECO:0007669"/>
    <property type="project" value="TreeGrafter"/>
</dbReference>
<dbReference type="EC" id="5.6.2.4" evidence="3"/>
<dbReference type="SMART" id="SM00490">
    <property type="entry name" value="HELICc"/>
    <property type="match status" value="1"/>
</dbReference>
<feature type="transmembrane region" description="Helical" evidence="4">
    <location>
        <begin position="92"/>
        <end position="118"/>
    </location>
</feature>
<dbReference type="InterPro" id="IPR001650">
    <property type="entry name" value="Helicase_C-like"/>
</dbReference>
<dbReference type="InterPro" id="IPR027417">
    <property type="entry name" value="P-loop_NTPase"/>
</dbReference>
<keyword evidence="4" id="KW-0472">Membrane</keyword>
<dbReference type="PANTHER" id="PTHR13710:SF157">
    <property type="entry name" value="DNA HELICASE"/>
    <property type="match status" value="1"/>
</dbReference>
<dbReference type="GO" id="GO:0016787">
    <property type="term" value="F:hydrolase activity"/>
    <property type="evidence" value="ECO:0007669"/>
    <property type="project" value="UniProtKB-KW"/>
</dbReference>
<dbReference type="GO" id="GO:0005694">
    <property type="term" value="C:chromosome"/>
    <property type="evidence" value="ECO:0007669"/>
    <property type="project" value="TreeGrafter"/>
</dbReference>
<dbReference type="SUPFAM" id="SSF52540">
    <property type="entry name" value="P-loop containing nucleoside triphosphate hydrolases"/>
    <property type="match status" value="1"/>
</dbReference>
<dbReference type="GO" id="GO:0000724">
    <property type="term" value="P:double-strand break repair via homologous recombination"/>
    <property type="evidence" value="ECO:0007669"/>
    <property type="project" value="TreeGrafter"/>
</dbReference>
<dbReference type="GO" id="GO:0005654">
    <property type="term" value="C:nucleoplasm"/>
    <property type="evidence" value="ECO:0007669"/>
    <property type="project" value="TreeGrafter"/>
</dbReference>
<keyword evidence="7" id="KW-1185">Reference proteome</keyword>
<protein>
    <recommendedName>
        <fullName evidence="3">DNA 3'-5' helicase</fullName>
        <ecNumber evidence="3">5.6.2.4</ecNumber>
    </recommendedName>
</protein>
<dbReference type="EMBL" id="CAJPWZ010001106">
    <property type="protein sequence ID" value="CAG2208380.1"/>
    <property type="molecule type" value="Genomic_DNA"/>
</dbReference>
<dbReference type="Pfam" id="PF00271">
    <property type="entry name" value="Helicase_C"/>
    <property type="match status" value="1"/>
</dbReference>